<evidence type="ECO:0000313" key="2">
    <source>
        <dbReference type="EMBL" id="EDY65791.1"/>
    </source>
</evidence>
<keyword evidence="3" id="KW-1185">Reference proteome</keyword>
<evidence type="ECO:0000256" key="1">
    <source>
        <dbReference type="SAM" id="MobiDB-lite"/>
    </source>
</evidence>
<dbReference type="AlphaFoldDB" id="B5HG30"/>
<dbReference type="Proteomes" id="UP000002805">
    <property type="component" value="Chromosome"/>
</dbReference>
<dbReference type="HOGENOM" id="CLU_1531744_0_0_11"/>
<name>B5HG30_STRE2</name>
<sequence length="178" mass="19335">MFARRNELEAEVTAIDEKWGQIQWIGAPFDAGAGSNEGPNPDGRGTSRDFVNGSIYWSAETGAHEVHGDIRLKYAQLRGSSGFLGYPVTDETGCPDGRGRFNHFQGGSIYWTPSTGAHEVHGAIRDLWASMGWETSFLGYPVTDEIGTGDSRSSRFQGGHIAWSPAQGAEAHRSTPFD</sequence>
<feature type="region of interest" description="Disordered" evidence="1">
    <location>
        <begin position="150"/>
        <end position="178"/>
    </location>
</feature>
<dbReference type="InterPro" id="IPR013207">
    <property type="entry name" value="LGFP"/>
</dbReference>
<dbReference type="EMBL" id="CM000950">
    <property type="protein sequence ID" value="EDY65791.1"/>
    <property type="molecule type" value="Genomic_DNA"/>
</dbReference>
<reference evidence="3" key="1">
    <citation type="submission" date="2008-02" db="EMBL/GenBank/DDBJ databases">
        <authorList>
            <consortium name="The Broad Institute Genome Sequencing Platform"/>
            <person name="Fischbach M."/>
            <person name="Ward D."/>
            <person name="Young S."/>
            <person name="Jaffe D."/>
            <person name="Gnerre S."/>
            <person name="Berlin A."/>
            <person name="Heiman D."/>
            <person name="Hepburn T."/>
            <person name="Sykes S."/>
            <person name="Alvarado L."/>
            <person name="Kodira C.D."/>
            <person name="Straight P."/>
            <person name="Clardy J."/>
            <person name="Hung D."/>
            <person name="Kolter R."/>
            <person name="Mekalanos J."/>
            <person name="Walker S."/>
            <person name="Walsh C.T."/>
            <person name="Lander E."/>
            <person name="Galagan J."/>
            <person name="Nusbaum C."/>
            <person name="Birren B."/>
        </authorList>
    </citation>
    <scope>NUCLEOTIDE SEQUENCE [LARGE SCALE GENOMIC DNA]</scope>
    <source>
        <strain evidence="3">ATCC 25486 / DSM 40338 / CBS 914.69 / JCM 4507 / NBRC 13074 / NRRL 2958 / 5647</strain>
    </source>
</reference>
<dbReference type="eggNOG" id="COG5479">
    <property type="taxonomic scope" value="Bacteria"/>
</dbReference>
<dbReference type="Pfam" id="PF08310">
    <property type="entry name" value="LGFP"/>
    <property type="match status" value="3"/>
</dbReference>
<accession>B5HG30</accession>
<proteinExistence type="predicted"/>
<reference evidence="3" key="2">
    <citation type="submission" date="2009-10" db="EMBL/GenBank/DDBJ databases">
        <title>The genome sequence of Streptomyces pristinaespiralis strain ATCC 25486.</title>
        <authorList>
            <consortium name="The Broad Institute Genome Sequencing Platform"/>
            <consortium name="Broad Institute Microbial Sequencing Center"/>
            <person name="Fischbach M."/>
            <person name="Godfrey P."/>
            <person name="Ward D."/>
            <person name="Young S."/>
            <person name="Zeng Q."/>
            <person name="Koehrsen M."/>
            <person name="Alvarado L."/>
            <person name="Berlin A.M."/>
            <person name="Bochicchio J."/>
            <person name="Borenstein D."/>
            <person name="Chapman S.B."/>
            <person name="Chen Z."/>
            <person name="Engels R."/>
            <person name="Freedman E."/>
            <person name="Gellesch M."/>
            <person name="Goldberg J."/>
            <person name="Griggs A."/>
            <person name="Gujja S."/>
            <person name="Heilman E.R."/>
            <person name="Heiman D.I."/>
            <person name="Hepburn T.A."/>
            <person name="Howarth C."/>
            <person name="Jen D."/>
            <person name="Larson L."/>
            <person name="Lewis B."/>
            <person name="Mehta T."/>
            <person name="Park D."/>
            <person name="Pearson M."/>
            <person name="Richards J."/>
            <person name="Roberts A."/>
            <person name="Saif S."/>
            <person name="Shea T.D."/>
            <person name="Shenoy N."/>
            <person name="Sisk P."/>
            <person name="Stolte C."/>
            <person name="Sykes S.N."/>
            <person name="Thomson T."/>
            <person name="Walk T."/>
            <person name="White J."/>
            <person name="Yandava C."/>
            <person name="Straight P."/>
            <person name="Clardy J."/>
            <person name="Hung D."/>
            <person name="Kolter R."/>
            <person name="Mekalanos J."/>
            <person name="Walker S."/>
            <person name="Walsh C.T."/>
            <person name="Wieland-Brown L.C."/>
            <person name="Haas B."/>
            <person name="Nusbaum C."/>
            <person name="Birren B."/>
        </authorList>
    </citation>
    <scope>NUCLEOTIDE SEQUENCE [LARGE SCALE GENOMIC DNA]</scope>
    <source>
        <strain evidence="3">ATCC 25486 / DSM 40338 / CBS 914.69 / JCM 4507 / NBRC 13074 / NRRL 2958 / 5647</strain>
    </source>
</reference>
<evidence type="ECO:0000313" key="3">
    <source>
        <dbReference type="Proteomes" id="UP000002805"/>
    </source>
</evidence>
<gene>
    <name evidence="2" type="ORF">SSDG_04163</name>
</gene>
<organism evidence="2 3">
    <name type="scientific">Streptomyces pristinaespiralis (strain ATCC 25486 / DSM 40338 / CBS 914.69 / JCM 4507 / KCC S-0507 / NBRC 13074 / NRRL 2958 / 5647)</name>
    <dbReference type="NCBI Taxonomy" id="457429"/>
    <lineage>
        <taxon>Bacteria</taxon>
        <taxon>Bacillati</taxon>
        <taxon>Actinomycetota</taxon>
        <taxon>Actinomycetes</taxon>
        <taxon>Kitasatosporales</taxon>
        <taxon>Streptomycetaceae</taxon>
        <taxon>Streptomyces</taxon>
    </lineage>
</organism>
<protein>
    <submittedName>
        <fullName evidence="2">LGFP repeat-containing protein</fullName>
    </submittedName>
</protein>